<keyword evidence="1" id="KW-0472">Membrane</keyword>
<dbReference type="Gene3D" id="2.120.10.30">
    <property type="entry name" value="TolB, C-terminal domain"/>
    <property type="match status" value="1"/>
</dbReference>
<comment type="caution">
    <text evidence="2">The sequence shown here is derived from an EMBL/GenBank/DDBJ whole genome shotgun (WGS) entry which is preliminary data.</text>
</comment>
<dbReference type="AlphaFoldDB" id="A0A1F4ZWK6"/>
<gene>
    <name evidence="2" type="ORF">A2397_00165</name>
</gene>
<feature type="transmembrane region" description="Helical" evidence="1">
    <location>
        <begin position="20"/>
        <end position="41"/>
    </location>
</feature>
<evidence type="ECO:0000256" key="1">
    <source>
        <dbReference type="SAM" id="Phobius"/>
    </source>
</evidence>
<evidence type="ECO:0000313" key="2">
    <source>
        <dbReference type="EMBL" id="OGD10670.1"/>
    </source>
</evidence>
<dbReference type="EMBL" id="MEXR01000001">
    <property type="protein sequence ID" value="OGD10670.1"/>
    <property type="molecule type" value="Genomic_DNA"/>
</dbReference>
<name>A0A1F4ZWK6_9BACT</name>
<dbReference type="STRING" id="1797263.A2397_00165"/>
<dbReference type="SUPFAM" id="SSF82171">
    <property type="entry name" value="DPP6 N-terminal domain-like"/>
    <property type="match status" value="1"/>
</dbReference>
<keyword evidence="1" id="KW-0812">Transmembrane</keyword>
<proteinExistence type="predicted"/>
<keyword evidence="1" id="KW-1133">Transmembrane helix</keyword>
<dbReference type="Proteomes" id="UP000176424">
    <property type="component" value="Unassembled WGS sequence"/>
</dbReference>
<dbReference type="InterPro" id="IPR011042">
    <property type="entry name" value="6-blade_b-propeller_TolB-like"/>
</dbReference>
<accession>A0A1F4ZWK6</accession>
<protein>
    <recommendedName>
        <fullName evidence="4">Dipeptidylpeptidase IV N-terminal domain-containing protein</fullName>
    </recommendedName>
</protein>
<evidence type="ECO:0000313" key="3">
    <source>
        <dbReference type="Proteomes" id="UP000176424"/>
    </source>
</evidence>
<evidence type="ECO:0008006" key="4">
    <source>
        <dbReference type="Google" id="ProtNLM"/>
    </source>
</evidence>
<sequence length="305" mass="33986">MLYNEFVKYPQYQFIKTEWFKALVMFVTAIVLVFVVFNPFAPKTSFFGFPAPTPTLIPEPSPIGGYPKETDQFLVKLENAIGSEWEIGQYDISPKGDTVAFSAFKNPSTLSLFIYSIKTNSARSIITNSSSRLRSQESNLDNHQVKFSPGGEYWFFNQTIYDSTQLYVLSSDGKVLYIGKDDLGHPTWLNRYQLLFIASSTGEKAAILDLYNNQVTKSDIPSNLMHLSLSPGLAHLAALERNPGGKPTQCGQSNLVVYDFVTSTLLKKIPDVNPENVKWVGASDLSYQTIISCPSTYSATTVVSF</sequence>
<reference evidence="2 3" key="1">
    <citation type="journal article" date="2016" name="Nat. Commun.">
        <title>Thousands of microbial genomes shed light on interconnected biogeochemical processes in an aquifer system.</title>
        <authorList>
            <person name="Anantharaman K."/>
            <person name="Brown C.T."/>
            <person name="Hug L.A."/>
            <person name="Sharon I."/>
            <person name="Castelle C.J."/>
            <person name="Probst A.J."/>
            <person name="Thomas B.C."/>
            <person name="Singh A."/>
            <person name="Wilkins M.J."/>
            <person name="Karaoz U."/>
            <person name="Brodie E.L."/>
            <person name="Williams K.H."/>
            <person name="Hubbard S.S."/>
            <person name="Banfield J.F."/>
        </authorList>
    </citation>
    <scope>NUCLEOTIDE SEQUENCE [LARGE SCALE GENOMIC DNA]</scope>
</reference>
<organism evidence="2 3">
    <name type="scientific">Candidatus Amesbacteria bacterium RIFOXYB1_FULL_44_23</name>
    <dbReference type="NCBI Taxonomy" id="1797263"/>
    <lineage>
        <taxon>Bacteria</taxon>
        <taxon>Candidatus Amesiibacteriota</taxon>
    </lineage>
</organism>